<proteinExistence type="inferred from homology"/>
<name>A0A016VSL3_9BILA</name>
<evidence type="ECO:0000256" key="7">
    <source>
        <dbReference type="ARBA" id="ARBA00022692"/>
    </source>
</evidence>
<comment type="pathway">
    <text evidence="2">Protein modification; protein glycosylation.</text>
</comment>
<dbReference type="UniPathway" id="UPA00378"/>
<keyword evidence="16" id="KW-1185">Reference proteome</keyword>
<evidence type="ECO:0000259" key="14">
    <source>
        <dbReference type="Pfam" id="PF15024"/>
    </source>
</evidence>
<keyword evidence="11" id="KW-0472">Membrane</keyword>
<dbReference type="EMBL" id="JARK01001341">
    <property type="protein sequence ID" value="EYC30316.1"/>
    <property type="molecule type" value="Genomic_DNA"/>
</dbReference>
<evidence type="ECO:0000256" key="1">
    <source>
        <dbReference type="ARBA" id="ARBA00004323"/>
    </source>
</evidence>
<dbReference type="InterPro" id="IPR052105">
    <property type="entry name" value="MGAT5_Glycosyltransferase"/>
</dbReference>
<comment type="catalytic activity">
    <reaction evidence="13">
        <text>N(4)-{beta-D-GlcNAc-(1-&gt;2)-[beta-D-GlcNAc-(1-&gt;4)]-alpha-D-Man-(1-&gt;3)-[beta-D-GlcNAc-(1-&gt;2)-alpha-D-Man-(1-&gt;6)]-beta-D-Man-(1-&gt;4)-beta-D-GlcNAc-(1-&gt;4)-beta-D-GlcNAc}-L-asparaginyl-[protein] + UDP-N-acetyl-alpha-D-glucosamine = N(4)-{beta-D-GlcNAc-(1-&gt;2)-[beta-D-GlcNAc-(1-&gt;4)]-alpha-D-Man-(1-&gt;3)-[beta-D-GlcNAc-(1-&gt;2)-[beta-D-GlcNAc-(1-&gt;6)]-alpha-D-Man-(1-&gt;6)]-beta-D-Man-(1-&gt;4)-beta-D-GlcNAc-(1-&gt;4)-beta-D-GlcNAc}-L-asparaginyl-[protein] + UDP + H(+)</text>
        <dbReference type="Rhea" id="RHEA:16921"/>
        <dbReference type="Rhea" id="RHEA-COMP:14374"/>
        <dbReference type="Rhea" id="RHEA-COMP:14377"/>
        <dbReference type="ChEBI" id="CHEBI:15378"/>
        <dbReference type="ChEBI" id="CHEBI:57705"/>
        <dbReference type="ChEBI" id="CHEBI:58223"/>
        <dbReference type="ChEBI" id="CHEBI:139507"/>
        <dbReference type="ChEBI" id="CHEBI:139510"/>
        <dbReference type="EC" id="2.4.1.155"/>
    </reaction>
</comment>
<comment type="caution">
    <text evidence="15">The sequence shown here is derived from an EMBL/GenBank/DDBJ whole genome shotgun (WGS) entry which is preliminary data.</text>
</comment>
<organism evidence="15 16">
    <name type="scientific">Ancylostoma ceylanicum</name>
    <dbReference type="NCBI Taxonomy" id="53326"/>
    <lineage>
        <taxon>Eukaryota</taxon>
        <taxon>Metazoa</taxon>
        <taxon>Ecdysozoa</taxon>
        <taxon>Nematoda</taxon>
        <taxon>Chromadorea</taxon>
        <taxon>Rhabditida</taxon>
        <taxon>Rhabditina</taxon>
        <taxon>Rhabditomorpha</taxon>
        <taxon>Strongyloidea</taxon>
        <taxon>Ancylostomatidae</taxon>
        <taxon>Ancylostomatinae</taxon>
        <taxon>Ancylostoma</taxon>
    </lineage>
</organism>
<comment type="similarity">
    <text evidence="3">Belongs to the glycosyltransferase 18 family.</text>
</comment>
<dbReference type="GO" id="GO:0000139">
    <property type="term" value="C:Golgi membrane"/>
    <property type="evidence" value="ECO:0007669"/>
    <property type="project" value="UniProtKB-SubCell"/>
</dbReference>
<keyword evidence="9" id="KW-1133">Transmembrane helix</keyword>
<evidence type="ECO:0000256" key="2">
    <source>
        <dbReference type="ARBA" id="ARBA00004922"/>
    </source>
</evidence>
<evidence type="ECO:0000256" key="6">
    <source>
        <dbReference type="ARBA" id="ARBA00022679"/>
    </source>
</evidence>
<reference evidence="16" key="1">
    <citation type="journal article" date="2015" name="Nat. Genet.">
        <title>The genome and transcriptome of the zoonotic hookworm Ancylostoma ceylanicum identify infection-specific gene families.</title>
        <authorList>
            <person name="Schwarz E.M."/>
            <person name="Hu Y."/>
            <person name="Antoshechkin I."/>
            <person name="Miller M.M."/>
            <person name="Sternberg P.W."/>
            <person name="Aroian R.V."/>
        </authorList>
    </citation>
    <scope>NUCLEOTIDE SEQUENCE</scope>
    <source>
        <strain evidence="16">HY135</strain>
    </source>
</reference>
<evidence type="ECO:0000256" key="12">
    <source>
        <dbReference type="ARBA" id="ARBA00023180"/>
    </source>
</evidence>
<dbReference type="PANTHER" id="PTHR15075:SF2">
    <property type="entry name" value="ALPHA-1,6-MANNOSYLGLYCOPROTEIN 6-BETA-N-ACETYLGLUCOSAMINYLTRANSFERASE"/>
    <property type="match status" value="1"/>
</dbReference>
<evidence type="ECO:0000256" key="13">
    <source>
        <dbReference type="ARBA" id="ARBA00048243"/>
    </source>
</evidence>
<dbReference type="Pfam" id="PF15024">
    <property type="entry name" value="Glyco_transf_18"/>
    <property type="match status" value="1"/>
</dbReference>
<evidence type="ECO:0000256" key="5">
    <source>
        <dbReference type="ARBA" id="ARBA00022676"/>
    </source>
</evidence>
<keyword evidence="7" id="KW-0812">Transmembrane</keyword>
<keyword evidence="12" id="KW-0325">Glycoprotein</keyword>
<dbReference type="EC" id="2.4.1.155" evidence="4"/>
<evidence type="ECO:0000256" key="8">
    <source>
        <dbReference type="ARBA" id="ARBA00022968"/>
    </source>
</evidence>
<dbReference type="GO" id="GO:0006487">
    <property type="term" value="P:protein N-linked glycosylation"/>
    <property type="evidence" value="ECO:0007669"/>
    <property type="project" value="TreeGrafter"/>
</dbReference>
<keyword evidence="5" id="KW-0328">Glycosyltransferase</keyword>
<gene>
    <name evidence="15" type="primary">Acey_s0005.g2574</name>
    <name evidence="15" type="ORF">Y032_0005g2574</name>
</gene>
<dbReference type="GO" id="GO:0030144">
    <property type="term" value="F:alpha-1,6-mannosylglycoprotein 6-beta-N-acetylglucosaminyltransferase activity"/>
    <property type="evidence" value="ECO:0007669"/>
    <property type="project" value="UniProtKB-EC"/>
</dbReference>
<keyword evidence="6" id="KW-0808">Transferase</keyword>
<dbReference type="PANTHER" id="PTHR15075">
    <property type="entry name" value="ALPHA-MANNOSIDE BETA-1,6-N-ACETYLGLUCOSAMINYLTRANSFERASE"/>
    <property type="match status" value="1"/>
</dbReference>
<dbReference type="STRING" id="53326.A0A016VSL3"/>
<keyword evidence="10" id="KW-0333">Golgi apparatus</keyword>
<dbReference type="Proteomes" id="UP000024635">
    <property type="component" value="Unassembled WGS sequence"/>
</dbReference>
<dbReference type="OrthoDB" id="2113294at2759"/>
<evidence type="ECO:0000313" key="15">
    <source>
        <dbReference type="EMBL" id="EYC30316.1"/>
    </source>
</evidence>
<dbReference type="InterPro" id="IPR026116">
    <property type="entry name" value="GT18_cat"/>
</dbReference>
<evidence type="ECO:0000256" key="10">
    <source>
        <dbReference type="ARBA" id="ARBA00023034"/>
    </source>
</evidence>
<evidence type="ECO:0000256" key="9">
    <source>
        <dbReference type="ARBA" id="ARBA00022989"/>
    </source>
</evidence>
<dbReference type="AlphaFoldDB" id="A0A016VSL3"/>
<feature type="domain" description="Glycosyltransferase family 18 catalytic" evidence="14">
    <location>
        <begin position="77"/>
        <end position="638"/>
    </location>
</feature>
<evidence type="ECO:0000313" key="16">
    <source>
        <dbReference type="Proteomes" id="UP000024635"/>
    </source>
</evidence>
<keyword evidence="8" id="KW-0735">Signal-anchor</keyword>
<evidence type="ECO:0000256" key="4">
    <source>
        <dbReference type="ARBA" id="ARBA00012671"/>
    </source>
</evidence>
<sequence>MLICGLKMKKRAFTWLQEILKVQEQLNLYHHVGISANIGLDSDSSLSCMEFPRNTPSYPHCSEKMRWMQTGWKTHKCYASYGVNGSICSFRHYLSVVENHCPPTNTGRSLLTIQKLGTVQQFAEANTDLQRLLNVILGNTDNYKYIRDRLEQHWSSWTAALKETFKKYSKSMSNRKKMNILIHMGLLADRRLDFAEKSKRGGPLGELLQWSDLIACLFLLGHNLFVFSDESKLLGHIDEFHNYPCPPQENQLRLDLIITDIIGLRILQKRRDFVTRHRCRVRLVDSFGTHVEFNNNSYFEAHKKELALNGTVGRNPWGGHGFQLLQHWTFFPHTPDNGFLGFAIHSSDVEPMFKRGSHKLPASLVYGKEKYMWSESAKMIDVLKSLTEVHATVADVNGEKSNTFSNVVNHGFLNSTGVASLLKSVDIFVGLGFPFEGPAPLEAIANGAVFINPKFDPPKSRLNTAFLGDKPTLREFPSQSPYMERLGKPYVYTVDINNATALRDAIKSALKEKPSPFVPEEFTPEGMLIRVSILASRDLCLETSAWPPPTSLQLRLGLAEESCEKACESSGLICEPSFFPLVNSANVLERLVGCAQSSLDNSTTPYAPYNCSLQSSSPMFSCATRPPLGSGVMRICPCRDHLSGQLALCKECVH</sequence>
<accession>A0A016VSL3</accession>
<protein>
    <recommendedName>
        <fullName evidence="4">alpha-1,6-mannosyl-glycoprotein 6-beta-N-acetylglucosaminyltransferase</fullName>
        <ecNumber evidence="4">2.4.1.155</ecNumber>
    </recommendedName>
</protein>
<comment type="subcellular location">
    <subcellularLocation>
        <location evidence="1">Golgi apparatus membrane</location>
        <topology evidence="1">Single-pass type II membrane protein</topology>
    </subcellularLocation>
</comment>
<evidence type="ECO:0000256" key="3">
    <source>
        <dbReference type="ARBA" id="ARBA00007477"/>
    </source>
</evidence>
<evidence type="ECO:0000256" key="11">
    <source>
        <dbReference type="ARBA" id="ARBA00023136"/>
    </source>
</evidence>